<feature type="transmembrane region" description="Helical" evidence="1">
    <location>
        <begin position="66"/>
        <end position="88"/>
    </location>
</feature>
<evidence type="ECO:0000313" key="2">
    <source>
        <dbReference type="EMBL" id="ATV53748.1"/>
    </source>
</evidence>
<protein>
    <submittedName>
        <fullName evidence="3">Uncharacterized protein</fullName>
    </submittedName>
</protein>
<dbReference type="Proteomes" id="UP000229884">
    <property type="component" value="Unassembled WGS sequence"/>
</dbReference>
<dbReference type="Proteomes" id="UP000229323">
    <property type="component" value="Chromosome"/>
</dbReference>
<evidence type="ECO:0000256" key="1">
    <source>
        <dbReference type="SAM" id="Phobius"/>
    </source>
</evidence>
<dbReference type="EMBL" id="CP024696">
    <property type="protein sequence ID" value="ATV53748.1"/>
    <property type="molecule type" value="Genomic_DNA"/>
</dbReference>
<dbReference type="Proteomes" id="UP000219058">
    <property type="component" value="Unassembled WGS sequence"/>
</dbReference>
<proteinExistence type="predicted"/>
<dbReference type="RefSeq" id="WP_097551229.1">
    <property type="nucleotide sequence ID" value="NZ_CP024696.1"/>
</dbReference>
<keyword evidence="1" id="KW-1133">Transmembrane helix</keyword>
<evidence type="ECO:0000313" key="3">
    <source>
        <dbReference type="EMBL" id="PDP58119.1"/>
    </source>
</evidence>
<evidence type="ECO:0000313" key="4">
    <source>
        <dbReference type="EMBL" id="PJI27323.1"/>
    </source>
</evidence>
<organism evidence="3 5">
    <name type="scientific">Prevotella intermedia</name>
    <dbReference type="NCBI Taxonomy" id="28131"/>
    <lineage>
        <taxon>Bacteria</taxon>
        <taxon>Pseudomonadati</taxon>
        <taxon>Bacteroidota</taxon>
        <taxon>Bacteroidia</taxon>
        <taxon>Bacteroidales</taxon>
        <taxon>Prevotellaceae</taxon>
        <taxon>Prevotella</taxon>
    </lineage>
</organism>
<evidence type="ECO:0000313" key="6">
    <source>
        <dbReference type="Proteomes" id="UP000229323"/>
    </source>
</evidence>
<name>A0A2A6EBE3_PREIN</name>
<sequence length="93" mass="10177">MAPRYFQVSCRNCSQQFSIQAEEGITVKCNCPFCGTESTVAVPLLSAKKAEERKQKPHISSVGKKVIVGFLIFAAIMLLASTLLYVVFTAMSN</sequence>
<reference evidence="4 7" key="3">
    <citation type="submission" date="2017-11" db="EMBL/GenBank/DDBJ databases">
        <title>Genome sequencing of Prevotella intermedia KCOM 2832.</title>
        <authorList>
            <person name="Kook J.-K."/>
            <person name="Park S.-N."/>
            <person name="Lim Y.K."/>
        </authorList>
    </citation>
    <scope>NUCLEOTIDE SEQUENCE [LARGE SCALE GENOMIC DNA]</scope>
    <source>
        <strain evidence="4 7">KCOM 2832</strain>
    </source>
</reference>
<gene>
    <name evidence="3" type="ORF">CLI71_11970</name>
    <name evidence="2" type="ORF">CTM50_12415</name>
    <name evidence="4" type="ORF">CTM58_03980</name>
</gene>
<dbReference type="EMBL" id="NSLY01000053">
    <property type="protein sequence ID" value="PDP58119.1"/>
    <property type="molecule type" value="Genomic_DNA"/>
</dbReference>
<keyword evidence="1" id="KW-0472">Membrane</keyword>
<dbReference type="AlphaFoldDB" id="A0A2A6EBE3"/>
<reference evidence="2 6" key="2">
    <citation type="submission" date="2017-11" db="EMBL/GenBank/DDBJ databases">
        <title>Genome sequencing of Prevotella intermedia KCOM 2033.</title>
        <authorList>
            <person name="Kook J.-K."/>
            <person name="Park S.-N."/>
            <person name="Lim Y.K."/>
        </authorList>
    </citation>
    <scope>NUCLEOTIDE SEQUENCE [LARGE SCALE GENOMIC DNA]</scope>
    <source>
        <strain evidence="2 6">KCOM 2033</strain>
    </source>
</reference>
<accession>A0A2A6EBE3</accession>
<dbReference type="EMBL" id="PENG01000001">
    <property type="protein sequence ID" value="PJI27323.1"/>
    <property type="molecule type" value="Genomic_DNA"/>
</dbReference>
<reference evidence="3 5" key="1">
    <citation type="submission" date="2017-09" db="EMBL/GenBank/DDBJ databases">
        <title>Phase variable restriction modification systems are present in the genome sequences of periodontal pathogens Prevotella intermedia, Tannerella forsythia and Porphyromonas gingivalis.</title>
        <authorList>
            <person name="Haigh R.D."/>
            <person name="Crawford L."/>
            <person name="Ralph J."/>
            <person name="Wanford J."/>
            <person name="Vartoukian S.R."/>
            <person name="Hijazib K."/>
            <person name="Wade W."/>
            <person name="Oggioni M.R."/>
        </authorList>
    </citation>
    <scope>NUCLEOTIDE SEQUENCE [LARGE SCALE GENOMIC DNA]</scope>
    <source>
        <strain evidence="3 5">WW2834</strain>
    </source>
</reference>
<evidence type="ECO:0000313" key="7">
    <source>
        <dbReference type="Proteomes" id="UP000229884"/>
    </source>
</evidence>
<evidence type="ECO:0000313" key="5">
    <source>
        <dbReference type="Proteomes" id="UP000219058"/>
    </source>
</evidence>
<keyword evidence="1" id="KW-0812">Transmembrane</keyword>